<protein>
    <recommendedName>
        <fullName evidence="3">P-loop containing nucleoside triphosphate hydrolase protein</fullName>
    </recommendedName>
</protein>
<dbReference type="InterPro" id="IPR052732">
    <property type="entry name" value="Cell-binding_unc_protein"/>
</dbReference>
<dbReference type="Proteomes" id="UP000275385">
    <property type="component" value="Unassembled WGS sequence"/>
</dbReference>
<accession>A0A420YGP6</accession>
<organism evidence="1 2">
    <name type="scientific">Coniochaeta pulveracea</name>
    <dbReference type="NCBI Taxonomy" id="177199"/>
    <lineage>
        <taxon>Eukaryota</taxon>
        <taxon>Fungi</taxon>
        <taxon>Dikarya</taxon>
        <taxon>Ascomycota</taxon>
        <taxon>Pezizomycotina</taxon>
        <taxon>Sordariomycetes</taxon>
        <taxon>Sordariomycetidae</taxon>
        <taxon>Coniochaetales</taxon>
        <taxon>Coniochaetaceae</taxon>
        <taxon>Coniochaeta</taxon>
    </lineage>
</organism>
<dbReference type="SUPFAM" id="SSF52540">
    <property type="entry name" value="P-loop containing nucleoside triphosphate hydrolases"/>
    <property type="match status" value="1"/>
</dbReference>
<reference evidence="1 2" key="1">
    <citation type="submission" date="2018-08" db="EMBL/GenBank/DDBJ databases">
        <title>Draft genome of the lignicolous fungus Coniochaeta pulveracea.</title>
        <authorList>
            <person name="Borstlap C.J."/>
            <person name="De Witt R.N."/>
            <person name="Botha A."/>
            <person name="Volschenk H."/>
        </authorList>
    </citation>
    <scope>NUCLEOTIDE SEQUENCE [LARGE SCALE GENOMIC DNA]</scope>
    <source>
        <strain evidence="1 2">CAB683</strain>
    </source>
</reference>
<evidence type="ECO:0000313" key="2">
    <source>
        <dbReference type="Proteomes" id="UP000275385"/>
    </source>
</evidence>
<name>A0A420YGP6_9PEZI</name>
<dbReference type="EMBL" id="QVQW01000011">
    <property type="protein sequence ID" value="RKU47037.1"/>
    <property type="molecule type" value="Genomic_DNA"/>
</dbReference>
<dbReference type="Pfam" id="PF13671">
    <property type="entry name" value="AAA_33"/>
    <property type="match status" value="1"/>
</dbReference>
<keyword evidence="2" id="KW-1185">Reference proteome</keyword>
<sequence length="202" mass="22877">MKARTVARKSSNRRIQSANMASIIPDIVSSLILRSAGDSRPIVLMTCGIAGSGKSTLAKAIVASYPSFTRISIDEIIYSRHGLYGKDYPPSKYDEYQAEADDIYLEQFQQLLQDGKNIVLDRSFYSREDRMEFKGMIEKAGARCVLVYFKADRDTLWRRICERREKGVDANCALEIDEGLLDQYVQGFEEPVGEGEVEVRVR</sequence>
<dbReference type="PANTHER" id="PTHR43883">
    <property type="entry name" value="SLR0207 PROTEIN"/>
    <property type="match status" value="1"/>
</dbReference>
<evidence type="ECO:0000313" key="1">
    <source>
        <dbReference type="EMBL" id="RKU47037.1"/>
    </source>
</evidence>
<gene>
    <name evidence="1" type="ORF">DL546_008622</name>
</gene>
<dbReference type="AlphaFoldDB" id="A0A420YGP6"/>
<evidence type="ECO:0008006" key="3">
    <source>
        <dbReference type="Google" id="ProtNLM"/>
    </source>
</evidence>
<proteinExistence type="predicted"/>
<comment type="caution">
    <text evidence="1">The sequence shown here is derived from an EMBL/GenBank/DDBJ whole genome shotgun (WGS) entry which is preliminary data.</text>
</comment>
<dbReference type="PANTHER" id="PTHR43883:SF1">
    <property type="entry name" value="GLUCONOKINASE"/>
    <property type="match status" value="1"/>
</dbReference>
<dbReference type="InterPro" id="IPR027417">
    <property type="entry name" value="P-loop_NTPase"/>
</dbReference>
<dbReference type="Gene3D" id="3.40.50.300">
    <property type="entry name" value="P-loop containing nucleotide triphosphate hydrolases"/>
    <property type="match status" value="1"/>
</dbReference>
<dbReference type="OrthoDB" id="3512845at2759"/>